<evidence type="ECO:0000259" key="1">
    <source>
        <dbReference type="PROSITE" id="PS50943"/>
    </source>
</evidence>
<dbReference type="PROSITE" id="PS50943">
    <property type="entry name" value="HTH_CROC1"/>
    <property type="match status" value="1"/>
</dbReference>
<proteinExistence type="predicted"/>
<dbReference type="Pfam" id="PF13443">
    <property type="entry name" value="HTH_26"/>
    <property type="match status" value="1"/>
</dbReference>
<dbReference type="Gene3D" id="1.10.260.40">
    <property type="entry name" value="lambda repressor-like DNA-binding domains"/>
    <property type="match status" value="1"/>
</dbReference>
<dbReference type="CDD" id="cd00093">
    <property type="entry name" value="HTH_XRE"/>
    <property type="match status" value="1"/>
</dbReference>
<dbReference type="SUPFAM" id="SSF47413">
    <property type="entry name" value="lambda repressor-like DNA-binding domains"/>
    <property type="match status" value="1"/>
</dbReference>
<dbReference type="GO" id="GO:0016887">
    <property type="term" value="F:ATP hydrolysis activity"/>
    <property type="evidence" value="ECO:0007669"/>
    <property type="project" value="InterPro"/>
</dbReference>
<dbReference type="Pfam" id="PF13401">
    <property type="entry name" value="AAA_22"/>
    <property type="match status" value="1"/>
</dbReference>
<protein>
    <submittedName>
        <fullName evidence="2">DNA transposition protein, AAA+ family ATPase</fullName>
    </submittedName>
</protein>
<reference evidence="2 3" key="1">
    <citation type="submission" date="2016-11" db="EMBL/GenBank/DDBJ databases">
        <authorList>
            <person name="Jaros S."/>
            <person name="Januszkiewicz K."/>
            <person name="Wedrychowicz H."/>
        </authorList>
    </citation>
    <scope>NUCLEOTIDE SEQUENCE [LARGE SCALE GENOMIC DNA]</scope>
    <source>
        <strain evidence="2 3">DSM 6792</strain>
    </source>
</reference>
<dbReference type="Proteomes" id="UP000184112">
    <property type="component" value="Unassembled WGS sequence"/>
</dbReference>
<feature type="domain" description="HTH cro/C1-type" evidence="1">
    <location>
        <begin position="18"/>
        <end position="48"/>
    </location>
</feature>
<evidence type="ECO:0000313" key="3">
    <source>
        <dbReference type="Proteomes" id="UP000184112"/>
    </source>
</evidence>
<organism evidence="2 3">
    <name type="scientific">Flavobacterium johnsoniae</name>
    <name type="common">Cytophaga johnsonae</name>
    <dbReference type="NCBI Taxonomy" id="986"/>
    <lineage>
        <taxon>Bacteria</taxon>
        <taxon>Pseudomonadati</taxon>
        <taxon>Bacteroidota</taxon>
        <taxon>Flavobacteriia</taxon>
        <taxon>Flavobacteriales</taxon>
        <taxon>Flavobacteriaceae</taxon>
        <taxon>Flavobacterium</taxon>
    </lineage>
</organism>
<dbReference type="SMART" id="SM00530">
    <property type="entry name" value="HTH_XRE"/>
    <property type="match status" value="1"/>
</dbReference>
<evidence type="ECO:0000313" key="2">
    <source>
        <dbReference type="EMBL" id="SHH84863.1"/>
    </source>
</evidence>
<dbReference type="InterPro" id="IPR027417">
    <property type="entry name" value="P-loop_NTPase"/>
</dbReference>
<dbReference type="InterPro" id="IPR001387">
    <property type="entry name" value="Cro/C1-type_HTH"/>
</dbReference>
<dbReference type="Gene3D" id="3.40.50.300">
    <property type="entry name" value="P-loop containing nucleotide triphosphate hydrolases"/>
    <property type="match status" value="1"/>
</dbReference>
<name>A0A1M5WCD6_FLAJO</name>
<dbReference type="SUPFAM" id="SSF52540">
    <property type="entry name" value="P-loop containing nucleoside triphosphate hydrolases"/>
    <property type="match status" value="1"/>
</dbReference>
<dbReference type="InterPro" id="IPR049945">
    <property type="entry name" value="AAA_22"/>
</dbReference>
<dbReference type="PANTHER" id="PTHR35894:SF5">
    <property type="entry name" value="MU-LIKE PROPHAGE FLUMU DNA TRANSPOSITION PROTEIN B"/>
    <property type="match status" value="1"/>
</dbReference>
<dbReference type="GO" id="GO:0003677">
    <property type="term" value="F:DNA binding"/>
    <property type="evidence" value="ECO:0007669"/>
    <property type="project" value="InterPro"/>
</dbReference>
<gene>
    <name evidence="2" type="ORF">SAMN05444388_1295</name>
</gene>
<sequence length="279" mass="31476">MTKIMKNQLLQQEVAEMLSNFLEQKQISQNKLAEMIGVSSATISNIINEFWERVNETMLLKIKAYFKTKDWTLIKTSNFTTVQDACDTARKRRTMIGIIGYAGAGKTTALQNYYESNANTYMVTCMRGVRTKQLLSDILKALGVNYLASDVEMIRTIIGELNKKDGALLIIDEASKLSANALMYIQDILDGIEGGAGIIIAGVEYLLENLKKGVDKKKMGMPEFYTRVALWHHLTGPTRKEIETICVNNGLTDKQIIRDVTRLNDFRQVRNSILNFETA</sequence>
<dbReference type="InterPro" id="IPR052026">
    <property type="entry name" value="ExeA_AAA_ATPase_DNA-bind"/>
</dbReference>
<accession>A0A1M5WCD6</accession>
<dbReference type="PANTHER" id="PTHR35894">
    <property type="entry name" value="GENERAL SECRETION PATHWAY PROTEIN A-RELATED"/>
    <property type="match status" value="1"/>
</dbReference>
<dbReference type="InterPro" id="IPR010982">
    <property type="entry name" value="Lambda_DNA-bd_dom_sf"/>
</dbReference>
<dbReference type="EMBL" id="FQWH01000029">
    <property type="protein sequence ID" value="SHH84863.1"/>
    <property type="molecule type" value="Genomic_DNA"/>
</dbReference>
<dbReference type="AlphaFoldDB" id="A0A1M5WCD6"/>